<comment type="caution">
    <text evidence="1">The sequence shown here is derived from an EMBL/GenBank/DDBJ whole genome shotgun (WGS) entry which is preliminary data.</text>
</comment>
<protein>
    <submittedName>
        <fullName evidence="1">Uncharacterized protein</fullName>
    </submittedName>
</protein>
<dbReference type="Proteomes" id="UP000234460">
    <property type="component" value="Chromosome LMANV2"/>
</dbReference>
<accession>A0AAQ1P2Q1</accession>
<evidence type="ECO:0000313" key="1">
    <source>
        <dbReference type="EMBL" id="SOR63841.1"/>
    </source>
</evidence>
<evidence type="ECO:0000313" key="2">
    <source>
        <dbReference type="Proteomes" id="UP000234460"/>
    </source>
</evidence>
<sequence length="45" mass="5336">MECVTSVIRIEFVETTNFYKTEIIQFDRRTVFNVKKIGILLHSSE</sequence>
<proteinExistence type="predicted"/>
<organism evidence="1 2">
    <name type="scientific">Leptospira interrogans serovar Manilae</name>
    <dbReference type="NCBI Taxonomy" id="214675"/>
    <lineage>
        <taxon>Bacteria</taxon>
        <taxon>Pseudomonadati</taxon>
        <taxon>Spirochaetota</taxon>
        <taxon>Spirochaetia</taxon>
        <taxon>Leptospirales</taxon>
        <taxon>Leptospiraceae</taxon>
        <taxon>Leptospira</taxon>
    </lineage>
</organism>
<name>A0AAQ1P2Q1_LEPIR</name>
<reference evidence="1 2" key="1">
    <citation type="submission" date="2017-11" db="EMBL/GenBank/DDBJ databases">
        <authorList>
            <person name="Lechat P."/>
        </authorList>
    </citation>
    <scope>NUCLEOTIDE SEQUENCE [LARGE SCALE GENOMIC DNA]</scope>
    <source>
        <strain evidence="1">L495</strain>
    </source>
</reference>
<gene>
    <name evidence="1" type="ORF">LMANV2_90035</name>
</gene>
<dbReference type="AlphaFoldDB" id="A0AAQ1P2Q1"/>
<dbReference type="EMBL" id="OEJX01000088">
    <property type="protein sequence ID" value="SOR63841.1"/>
    <property type="molecule type" value="Genomic_DNA"/>
</dbReference>